<evidence type="ECO:0000256" key="5">
    <source>
        <dbReference type="ARBA" id="ARBA00032256"/>
    </source>
</evidence>
<dbReference type="EMBL" id="JANEYG010000015">
    <property type="protein sequence ID" value="KAJ8920247.1"/>
    <property type="molecule type" value="Genomic_DNA"/>
</dbReference>
<dbReference type="Gene3D" id="3.40.140.10">
    <property type="entry name" value="Cytidine Deaminase, domain 2"/>
    <property type="match status" value="1"/>
</dbReference>
<comment type="caution">
    <text evidence="10">The sequence shown here is derived from an EMBL/GenBank/DDBJ whole genome shotgun (WGS) entry which is preliminary data.</text>
</comment>
<proteinExistence type="inferred from homology"/>
<dbReference type="Proteomes" id="UP001159042">
    <property type="component" value="Unassembled WGS sequence"/>
</dbReference>
<dbReference type="InterPro" id="IPR007526">
    <property type="entry name" value="SWIRM"/>
</dbReference>
<dbReference type="GO" id="GO:0008237">
    <property type="term" value="F:metallopeptidase activity"/>
    <property type="evidence" value="ECO:0007669"/>
    <property type="project" value="InterPro"/>
</dbReference>
<dbReference type="InterPro" id="IPR050242">
    <property type="entry name" value="JAMM_MPN+_peptidase_M67A"/>
</dbReference>
<sequence>MAEEDEIDILGEFNLDNFVTKSGSNLYDSTPLVSQNTELLNCDYTIHPQWLLDKPSANPDNWYDTSTSCSTSLDKLQTDNDSLGHVSTENCITDESGWTEKEKGLLDRGIEIFGKSNIRLAQFIGSKTSAEVKYYLKNFYVDGQNAVKNINDGVFEDINDTNLVSDVLDDTQIPASIEEVIEAVSTAKPTIQSRKRGRKKGSTNNNRYCDTNSKGVNSKVPRPKFKRKYTFHNLHGRNKVQLSKLESKIKTAPKESQNRLRKKVKSVQEEEWEFKNTQITTGQGLSVPISEGEEIIKIKKVDDESDLDVDVDVEDSDDEFKLKQPDSDKSNLQNENISINSHTSTAEVYKRNDFGTNPLVDLSTVDELTLKELKSLETPRREIVLDKNSITELERVIHNEFFEGRPVKTPLRYLKIRNYIINSWISQKPVYLTKSSVRQGLKKTCGDVNCIGRIHYFLEQIGAINFGCAQMNYVRPLSNMVQPHPVVKDKSSKDEKAQAKPSLVLGSRARNKRKFNNDGEGGCTLTHDESGHVINTTVVNEEPKQRSYIKKPSVRLVTCRPFTPDNPQPYRIKLHLPTLLKMDFHAHTSLTEIMGLIGGYWIPNEKVLLICHYEPCLNIASSATHCDMCPISQAKAADVIHGKGLDILGWFHSHPTFAPEPSHQDIETQLALQQWISHNKPCVGFILSPFSASGDLIASPFRCMLVDKKLNFEDQMVPYKFKVHVTGEDFKVKEFLRDIKGVREFVSGMEGGVDLAEPYFQDTSISYLEKYISSVRMHFANSGVPHKSTCDSIIQGIFQVCNVNTKQ</sequence>
<comment type="similarity">
    <text evidence="2">Belongs to the peptidase M67A family. MYSM1 subfamily.</text>
</comment>
<dbReference type="SUPFAM" id="SSF102712">
    <property type="entry name" value="JAB1/MPN domain"/>
    <property type="match status" value="1"/>
</dbReference>
<dbReference type="InterPro" id="IPR009057">
    <property type="entry name" value="Homeodomain-like_sf"/>
</dbReference>
<evidence type="ECO:0000256" key="2">
    <source>
        <dbReference type="ARBA" id="ARBA00007194"/>
    </source>
</evidence>
<feature type="domain" description="MPN" evidence="7">
    <location>
        <begin position="572"/>
        <end position="707"/>
    </location>
</feature>
<keyword evidence="11" id="KW-1185">Reference proteome</keyword>
<feature type="domain" description="SANT" evidence="9">
    <location>
        <begin position="93"/>
        <end position="144"/>
    </location>
</feature>
<protein>
    <recommendedName>
        <fullName evidence="5">Myb-like, SWIRM and MPN domain-containing protein 1</fullName>
    </recommendedName>
</protein>
<evidence type="ECO:0000259" key="7">
    <source>
        <dbReference type="PROSITE" id="PS50249"/>
    </source>
</evidence>
<feature type="domain" description="SWIRM" evidence="8">
    <location>
        <begin position="376"/>
        <end position="475"/>
    </location>
</feature>
<dbReference type="CDD" id="cd00167">
    <property type="entry name" value="SANT"/>
    <property type="match status" value="1"/>
</dbReference>
<keyword evidence="4" id="KW-0539">Nucleus</keyword>
<reference evidence="10 11" key="1">
    <citation type="journal article" date="2023" name="Insect Mol. Biol.">
        <title>Genome sequencing provides insights into the evolution of gene families encoding plant cell wall-degrading enzymes in longhorned beetles.</title>
        <authorList>
            <person name="Shin N.R."/>
            <person name="Okamura Y."/>
            <person name="Kirsch R."/>
            <person name="Pauchet Y."/>
        </authorList>
    </citation>
    <scope>NUCLEOTIDE SEQUENCE [LARGE SCALE GENOMIC DNA]</scope>
    <source>
        <strain evidence="10">EAD_L_NR</strain>
    </source>
</reference>
<evidence type="ECO:0000313" key="10">
    <source>
        <dbReference type="EMBL" id="KAJ8920247.1"/>
    </source>
</evidence>
<dbReference type="Pfam" id="PF04433">
    <property type="entry name" value="SWIRM"/>
    <property type="match status" value="1"/>
</dbReference>
<dbReference type="InterPro" id="IPR017884">
    <property type="entry name" value="SANT_dom"/>
</dbReference>
<evidence type="ECO:0000313" key="11">
    <source>
        <dbReference type="Proteomes" id="UP001159042"/>
    </source>
</evidence>
<name>A0AAV8W1W6_9CUCU</name>
<dbReference type="InterPro" id="IPR037518">
    <property type="entry name" value="MPN"/>
</dbReference>
<dbReference type="PROSITE" id="PS50249">
    <property type="entry name" value="MPN"/>
    <property type="match status" value="1"/>
</dbReference>
<dbReference type="InterPro" id="IPR000555">
    <property type="entry name" value="JAMM/MPN+_dom"/>
</dbReference>
<feature type="region of interest" description="Disordered" evidence="6">
    <location>
        <begin position="188"/>
        <end position="221"/>
    </location>
</feature>
<dbReference type="GO" id="GO:0005634">
    <property type="term" value="C:nucleus"/>
    <property type="evidence" value="ECO:0007669"/>
    <property type="project" value="UniProtKB-SubCell"/>
</dbReference>
<evidence type="ECO:0000256" key="1">
    <source>
        <dbReference type="ARBA" id="ARBA00004123"/>
    </source>
</evidence>
<evidence type="ECO:0000256" key="6">
    <source>
        <dbReference type="SAM" id="MobiDB-lite"/>
    </source>
</evidence>
<organism evidence="10 11">
    <name type="scientific">Exocentrus adspersus</name>
    <dbReference type="NCBI Taxonomy" id="1586481"/>
    <lineage>
        <taxon>Eukaryota</taxon>
        <taxon>Metazoa</taxon>
        <taxon>Ecdysozoa</taxon>
        <taxon>Arthropoda</taxon>
        <taxon>Hexapoda</taxon>
        <taxon>Insecta</taxon>
        <taxon>Pterygota</taxon>
        <taxon>Neoptera</taxon>
        <taxon>Endopterygota</taxon>
        <taxon>Coleoptera</taxon>
        <taxon>Polyphaga</taxon>
        <taxon>Cucujiformia</taxon>
        <taxon>Chrysomeloidea</taxon>
        <taxon>Cerambycidae</taxon>
        <taxon>Lamiinae</taxon>
        <taxon>Acanthocinini</taxon>
        <taxon>Exocentrus</taxon>
    </lineage>
</organism>
<evidence type="ECO:0000259" key="8">
    <source>
        <dbReference type="PROSITE" id="PS50934"/>
    </source>
</evidence>
<feature type="compositionally biased region" description="Polar residues" evidence="6">
    <location>
        <begin position="202"/>
        <end position="216"/>
    </location>
</feature>
<dbReference type="Gene3D" id="1.10.10.10">
    <property type="entry name" value="Winged helix-like DNA-binding domain superfamily/Winged helix DNA-binding domain"/>
    <property type="match status" value="1"/>
</dbReference>
<dbReference type="InterPro" id="IPR001005">
    <property type="entry name" value="SANT/Myb"/>
</dbReference>
<accession>A0AAV8W1W6</accession>
<dbReference type="SUPFAM" id="SSF46689">
    <property type="entry name" value="Homeodomain-like"/>
    <property type="match status" value="1"/>
</dbReference>
<dbReference type="GO" id="GO:0003677">
    <property type="term" value="F:DNA binding"/>
    <property type="evidence" value="ECO:0007669"/>
    <property type="project" value="UniProtKB-KW"/>
</dbReference>
<keyword evidence="3" id="KW-0238">DNA-binding</keyword>
<evidence type="ECO:0000259" key="9">
    <source>
        <dbReference type="PROSITE" id="PS51293"/>
    </source>
</evidence>
<dbReference type="InterPro" id="IPR036388">
    <property type="entry name" value="WH-like_DNA-bd_sf"/>
</dbReference>
<dbReference type="PROSITE" id="PS51293">
    <property type="entry name" value="SANT"/>
    <property type="match status" value="1"/>
</dbReference>
<dbReference type="Pfam" id="PF01398">
    <property type="entry name" value="JAB"/>
    <property type="match status" value="1"/>
</dbReference>
<evidence type="ECO:0000256" key="4">
    <source>
        <dbReference type="ARBA" id="ARBA00023242"/>
    </source>
</evidence>
<comment type="subcellular location">
    <subcellularLocation>
        <location evidence="1">Nucleus</location>
    </subcellularLocation>
</comment>
<dbReference type="PROSITE" id="PS50934">
    <property type="entry name" value="SWIRM"/>
    <property type="match status" value="1"/>
</dbReference>
<gene>
    <name evidence="10" type="ORF">NQ315_011908</name>
</gene>
<evidence type="ECO:0000256" key="3">
    <source>
        <dbReference type="ARBA" id="ARBA00023125"/>
    </source>
</evidence>
<dbReference type="AlphaFoldDB" id="A0AAV8W1W6"/>
<dbReference type="PANTHER" id="PTHR10410">
    <property type="entry name" value="EUKARYOTIC TRANSLATION INITIATION FACTOR 3 -RELATED"/>
    <property type="match status" value="1"/>
</dbReference>